<accession>A0A8S1AGF4</accession>
<evidence type="ECO:0000313" key="1">
    <source>
        <dbReference type="EMBL" id="CAB3246751.1"/>
    </source>
</evidence>
<organism evidence="1 2">
    <name type="scientific">Arctia plantaginis</name>
    <name type="common">Wood tiger moth</name>
    <name type="synonym">Phalaena plantaginis</name>
    <dbReference type="NCBI Taxonomy" id="874455"/>
    <lineage>
        <taxon>Eukaryota</taxon>
        <taxon>Metazoa</taxon>
        <taxon>Ecdysozoa</taxon>
        <taxon>Arthropoda</taxon>
        <taxon>Hexapoda</taxon>
        <taxon>Insecta</taxon>
        <taxon>Pterygota</taxon>
        <taxon>Neoptera</taxon>
        <taxon>Endopterygota</taxon>
        <taxon>Lepidoptera</taxon>
        <taxon>Glossata</taxon>
        <taxon>Ditrysia</taxon>
        <taxon>Noctuoidea</taxon>
        <taxon>Erebidae</taxon>
        <taxon>Arctiinae</taxon>
        <taxon>Arctia</taxon>
    </lineage>
</organism>
<name>A0A8S1AGF4_ARCPL</name>
<evidence type="ECO:0000313" key="2">
    <source>
        <dbReference type="Proteomes" id="UP000494106"/>
    </source>
</evidence>
<dbReference type="AlphaFoldDB" id="A0A8S1AGF4"/>
<sequence>MNEVDNVTVRRARAHSNSDLYLDESCINRTLDGTVCSMPDMSEDEDTDLIIKLKKQIDDLTTKLCSANGEVDLLTLENDKLRKENEILTRKNSLYKQIASSPIQSPTNTPNKKRTTISKQVGCKNVQTQTNSNIDTTENVAKTCGEQKNTHSSPQMAPQVACPYLRYRPVKSFQKPCWTHNLLQVQWFNKKVQQVHKKKKKRFSQKSVIFYKEKLGV</sequence>
<dbReference type="OrthoDB" id="7453967at2759"/>
<dbReference type="EMBL" id="CADEBC010000528">
    <property type="protein sequence ID" value="CAB3246751.1"/>
    <property type="molecule type" value="Genomic_DNA"/>
</dbReference>
<keyword evidence="2" id="KW-1185">Reference proteome</keyword>
<reference evidence="1 2" key="1">
    <citation type="submission" date="2020-04" db="EMBL/GenBank/DDBJ databases">
        <authorList>
            <person name="Wallbank WR R."/>
            <person name="Pardo Diaz C."/>
            <person name="Kozak K."/>
            <person name="Martin S."/>
            <person name="Jiggins C."/>
            <person name="Moest M."/>
            <person name="Warren A I."/>
            <person name="Byers J.R.P. K."/>
            <person name="Montejo-Kovacevich G."/>
            <person name="Yen C E."/>
        </authorList>
    </citation>
    <scope>NUCLEOTIDE SEQUENCE [LARGE SCALE GENOMIC DNA]</scope>
</reference>
<comment type="caution">
    <text evidence="1">The sequence shown here is derived from an EMBL/GenBank/DDBJ whole genome shotgun (WGS) entry which is preliminary data.</text>
</comment>
<protein>
    <submittedName>
        <fullName evidence="1">Uncharacterized protein</fullName>
    </submittedName>
</protein>
<dbReference type="Proteomes" id="UP000494106">
    <property type="component" value="Unassembled WGS sequence"/>
</dbReference>
<proteinExistence type="predicted"/>
<gene>
    <name evidence="1" type="ORF">APLA_LOCUS11020</name>
</gene>